<gene>
    <name evidence="1" type="ORF">KUCA_T00001767001</name>
</gene>
<keyword evidence="2" id="KW-1185">Reference proteome</keyword>
<organism evidence="1 2">
    <name type="scientific">Kuraishia capsulata CBS 1993</name>
    <dbReference type="NCBI Taxonomy" id="1382522"/>
    <lineage>
        <taxon>Eukaryota</taxon>
        <taxon>Fungi</taxon>
        <taxon>Dikarya</taxon>
        <taxon>Ascomycota</taxon>
        <taxon>Saccharomycotina</taxon>
        <taxon>Pichiomycetes</taxon>
        <taxon>Pichiales</taxon>
        <taxon>Pichiaceae</taxon>
        <taxon>Kuraishia</taxon>
    </lineage>
</organism>
<reference evidence="1" key="1">
    <citation type="submission" date="2013-12" db="EMBL/GenBank/DDBJ databases">
        <authorList>
            <person name="Genoscope - CEA"/>
        </authorList>
    </citation>
    <scope>NUCLEOTIDE SEQUENCE</scope>
    <source>
        <strain evidence="1">CBS 1993</strain>
    </source>
</reference>
<accession>W6MLQ7</accession>
<evidence type="ECO:0000313" key="1">
    <source>
        <dbReference type="EMBL" id="CDK25797.1"/>
    </source>
</evidence>
<reference evidence="1" key="2">
    <citation type="submission" date="2014-02" db="EMBL/GenBank/DDBJ databases">
        <title>Complete DNA sequence of /Kuraishia capsulata/ illustrates novel genomic features among budding yeasts (/Saccharomycotina/).</title>
        <authorList>
            <person name="Morales L."/>
            <person name="Noel B."/>
            <person name="Porcel B."/>
            <person name="Marcet-Houben M."/>
            <person name="Hullo M-F."/>
            <person name="Sacerdot C."/>
            <person name="Tekaia F."/>
            <person name="Leh-Louis V."/>
            <person name="Despons L."/>
            <person name="Khanna V."/>
            <person name="Aury J-M."/>
            <person name="Barbe V."/>
            <person name="Couloux A."/>
            <person name="Labadie K."/>
            <person name="Pelletier E."/>
            <person name="Souciet J-L."/>
            <person name="Boekhout T."/>
            <person name="Gabaldon T."/>
            <person name="Wincker P."/>
            <person name="Dujon B."/>
        </authorList>
    </citation>
    <scope>NUCLEOTIDE SEQUENCE</scope>
    <source>
        <strain evidence="1">CBS 1993</strain>
    </source>
</reference>
<proteinExistence type="predicted"/>
<evidence type="ECO:0000313" key="2">
    <source>
        <dbReference type="Proteomes" id="UP000019384"/>
    </source>
</evidence>
<dbReference type="Proteomes" id="UP000019384">
    <property type="component" value="Unassembled WGS sequence"/>
</dbReference>
<sequence>MYESWHLQVESKYRIENHRYNYNVAVKQVNRKEQQLEIVCIRVVFVLDPLSNEIGESIAEKQQEDDGASDPDCTVEISNRVNLIIRKSHYGIYRIQTVVEKLCGR</sequence>
<dbReference type="EMBL" id="HG793126">
    <property type="protein sequence ID" value="CDK25797.1"/>
    <property type="molecule type" value="Genomic_DNA"/>
</dbReference>
<dbReference type="HOGENOM" id="CLU_2237001_0_0_1"/>
<name>W6MLQ7_9ASCO</name>
<dbReference type="AlphaFoldDB" id="W6MLQ7"/>
<protein>
    <submittedName>
        <fullName evidence="1">Uncharacterized protein</fullName>
    </submittedName>
</protein>
<dbReference type="RefSeq" id="XP_022457808.1">
    <property type="nucleotide sequence ID" value="XM_022603981.1"/>
</dbReference>
<dbReference type="GeneID" id="34519196"/>